<organism evidence="13 14">
    <name type="scientific">Agreia bicolorata</name>
    <dbReference type="NCBI Taxonomy" id="110935"/>
    <lineage>
        <taxon>Bacteria</taxon>
        <taxon>Bacillati</taxon>
        <taxon>Actinomycetota</taxon>
        <taxon>Actinomycetes</taxon>
        <taxon>Micrococcales</taxon>
        <taxon>Microbacteriaceae</taxon>
        <taxon>Agreia</taxon>
    </lineage>
</organism>
<evidence type="ECO:0000256" key="1">
    <source>
        <dbReference type="ARBA" id="ARBA00001966"/>
    </source>
</evidence>
<dbReference type="Proteomes" id="UP000189735">
    <property type="component" value="Unassembled WGS sequence"/>
</dbReference>
<dbReference type="InterPro" id="IPR013785">
    <property type="entry name" value="Aldolase_TIM"/>
</dbReference>
<dbReference type="GO" id="GO:0051539">
    <property type="term" value="F:4 iron, 4 sulfur cluster binding"/>
    <property type="evidence" value="ECO:0007669"/>
    <property type="project" value="UniProtKB-KW"/>
</dbReference>
<keyword evidence="4" id="KW-0004">4Fe-4S</keyword>
<keyword evidence="6" id="KW-0479">Metal-binding</keyword>
<evidence type="ECO:0000256" key="2">
    <source>
        <dbReference type="ARBA" id="ARBA00004712"/>
    </source>
</evidence>
<dbReference type="InterPro" id="IPR058240">
    <property type="entry name" value="rSAM_sf"/>
</dbReference>
<evidence type="ECO:0000256" key="6">
    <source>
        <dbReference type="ARBA" id="ARBA00022723"/>
    </source>
</evidence>
<dbReference type="NCBIfam" id="TIGR03550">
    <property type="entry name" value="F420_cofG"/>
    <property type="match status" value="1"/>
</dbReference>
<dbReference type="SFLD" id="SFLDF00294">
    <property type="entry name" value="7_8-didemethyl-8-hydroxy-5-dea"/>
    <property type="match status" value="1"/>
</dbReference>
<dbReference type="CDD" id="cd01335">
    <property type="entry name" value="Radical_SAM"/>
    <property type="match status" value="1"/>
</dbReference>
<feature type="compositionally biased region" description="Polar residues" evidence="11">
    <location>
        <begin position="775"/>
        <end position="785"/>
    </location>
</feature>
<dbReference type="InterPro" id="IPR006638">
    <property type="entry name" value="Elp3/MiaA/NifB-like_rSAM"/>
</dbReference>
<evidence type="ECO:0000256" key="11">
    <source>
        <dbReference type="SAM" id="MobiDB-lite"/>
    </source>
</evidence>
<evidence type="ECO:0000256" key="5">
    <source>
        <dbReference type="ARBA" id="ARBA00022691"/>
    </source>
</evidence>
<reference evidence="14" key="1">
    <citation type="submission" date="2017-02" db="EMBL/GenBank/DDBJ databases">
        <authorList>
            <person name="Varghese N."/>
            <person name="Submissions S."/>
        </authorList>
    </citation>
    <scope>NUCLEOTIDE SEQUENCE [LARGE SCALE GENOMIC DNA]</scope>
    <source>
        <strain evidence="14">VKM Ac-2052</strain>
    </source>
</reference>
<keyword evidence="5" id="KW-0949">S-adenosyl-L-methionine</keyword>
<dbReference type="NCBIfam" id="NF004884">
    <property type="entry name" value="PRK06245.1"/>
    <property type="match status" value="1"/>
</dbReference>
<dbReference type="EC" id="4.3.1.32" evidence="3"/>
<dbReference type="EMBL" id="FUYG01000014">
    <property type="protein sequence ID" value="SKB03091.1"/>
    <property type="molecule type" value="Genomic_DNA"/>
</dbReference>
<feature type="compositionally biased region" description="Basic and acidic residues" evidence="11">
    <location>
        <begin position="786"/>
        <end position="795"/>
    </location>
</feature>
<evidence type="ECO:0000256" key="3">
    <source>
        <dbReference type="ARBA" id="ARBA00012126"/>
    </source>
</evidence>
<feature type="compositionally biased region" description="Basic and acidic residues" evidence="11">
    <location>
        <begin position="807"/>
        <end position="818"/>
    </location>
</feature>
<dbReference type="InterPro" id="IPR007197">
    <property type="entry name" value="rSAM"/>
</dbReference>
<dbReference type="SMART" id="SM00729">
    <property type="entry name" value="Elp3"/>
    <property type="match status" value="1"/>
</dbReference>
<dbReference type="PROSITE" id="PS51918">
    <property type="entry name" value="RADICAL_SAM"/>
    <property type="match status" value="2"/>
</dbReference>
<comment type="pathway">
    <text evidence="2">Cofactor biosynthesis; coenzyme F0 biosynthesis.</text>
</comment>
<dbReference type="PANTHER" id="PTHR43076:SF1">
    <property type="entry name" value="LIPOYL SYNTHASE 2"/>
    <property type="match status" value="1"/>
</dbReference>
<dbReference type="UniPathway" id="UPA00072"/>
<feature type="domain" description="Radical SAM core" evidence="12">
    <location>
        <begin position="68"/>
        <end position="312"/>
    </location>
</feature>
<evidence type="ECO:0000256" key="8">
    <source>
        <dbReference type="ARBA" id="ARBA00023014"/>
    </source>
</evidence>
<keyword evidence="9" id="KW-0456">Lyase</keyword>
<dbReference type="AlphaFoldDB" id="A0A1T4YPB3"/>
<proteinExistence type="inferred from homology"/>
<evidence type="ECO:0000259" key="12">
    <source>
        <dbReference type="PROSITE" id="PS51918"/>
    </source>
</evidence>
<comment type="catalytic activity">
    <reaction evidence="10">
        <text>5-amino-5-(4-hydroxybenzyl)-6-(D-ribitylimino)-5,6-dihydrouracil + S-adenosyl-L-methionine = 7,8-didemethyl-8-hydroxy-5-deazariboflavin + 5'-deoxyadenosine + L-methionine + NH4(+) + H(+)</text>
        <dbReference type="Rhea" id="RHEA:55204"/>
        <dbReference type="ChEBI" id="CHEBI:15378"/>
        <dbReference type="ChEBI" id="CHEBI:17319"/>
        <dbReference type="ChEBI" id="CHEBI:28938"/>
        <dbReference type="ChEBI" id="CHEBI:57844"/>
        <dbReference type="ChEBI" id="CHEBI:59789"/>
        <dbReference type="ChEBI" id="CHEBI:59904"/>
        <dbReference type="ChEBI" id="CHEBI:85936"/>
        <dbReference type="EC" id="4.3.1.32"/>
    </reaction>
</comment>
<dbReference type="SFLD" id="SFLDG01388">
    <property type="entry name" value="7_8-didemethyl-8-hydroxy-5-dea"/>
    <property type="match status" value="1"/>
</dbReference>
<dbReference type="Pfam" id="PF04055">
    <property type="entry name" value="Radical_SAM"/>
    <property type="match status" value="1"/>
</dbReference>
<dbReference type="GO" id="GO:0016765">
    <property type="term" value="F:transferase activity, transferring alkyl or aryl (other than methyl) groups"/>
    <property type="evidence" value="ECO:0007669"/>
    <property type="project" value="InterPro"/>
</dbReference>
<dbReference type="SFLD" id="SFLDG01064">
    <property type="entry name" value="F420__menaquinone_cofactor_bio"/>
    <property type="match status" value="1"/>
</dbReference>
<dbReference type="InterPro" id="IPR045567">
    <property type="entry name" value="CofH/MnqC-like_C"/>
</dbReference>
<dbReference type="GO" id="GO:0046872">
    <property type="term" value="F:metal ion binding"/>
    <property type="evidence" value="ECO:0007669"/>
    <property type="project" value="UniProtKB-KW"/>
</dbReference>
<comment type="cofactor">
    <cofactor evidence="1">
        <name>[4Fe-4S] cluster</name>
        <dbReference type="ChEBI" id="CHEBI:49883"/>
    </cofactor>
</comment>
<dbReference type="Pfam" id="PF19288">
    <property type="entry name" value="CofH_C"/>
    <property type="match status" value="1"/>
</dbReference>
<accession>A0A1T4YPB3</accession>
<name>A0A1T4YPB3_9MICO</name>
<evidence type="ECO:0000256" key="4">
    <source>
        <dbReference type="ARBA" id="ARBA00022485"/>
    </source>
</evidence>
<dbReference type="PANTHER" id="PTHR43076">
    <property type="entry name" value="FO SYNTHASE (COFH)"/>
    <property type="match status" value="1"/>
</dbReference>
<evidence type="ECO:0000313" key="14">
    <source>
        <dbReference type="Proteomes" id="UP000189735"/>
    </source>
</evidence>
<gene>
    <name evidence="13" type="ORF">SAMN06295879_3653</name>
</gene>
<dbReference type="GO" id="GO:0044689">
    <property type="term" value="F:7,8-didemethyl-8-hydroxy-5-deazariboflavin synthase activity"/>
    <property type="evidence" value="ECO:0007669"/>
    <property type="project" value="UniProtKB-EC"/>
</dbReference>
<evidence type="ECO:0000313" key="13">
    <source>
        <dbReference type="EMBL" id="SKB03091.1"/>
    </source>
</evidence>
<dbReference type="HAMAP" id="MF_01611">
    <property type="entry name" value="FO_synth_sub1"/>
    <property type="match status" value="1"/>
</dbReference>
<dbReference type="SUPFAM" id="SSF102114">
    <property type="entry name" value="Radical SAM enzymes"/>
    <property type="match status" value="2"/>
</dbReference>
<dbReference type="SFLD" id="SFLDS00029">
    <property type="entry name" value="Radical_SAM"/>
    <property type="match status" value="1"/>
</dbReference>
<sequence length="818" mass="88687">MPMIDDFSVPPVHKIQDALGRVERGAAVTQADAELLFSARGDELDRLLAVSSRLRGEGLDASGRTGVITYSKKVFVPVTHLCQDRCHYCIFVETPNKLATKGKPIYMSPDEILEVARAGAAVGCKEALFTLGDRPENRWPVAREWLDAHGYSSTIDYIRAMAILVLEETGLLPHLNPGVMSWSELQALRPVAPSMGMMLETTATRLWSEKGGVHYGSPDKDPALRLRVLDDAGRSKVPFTTGVLLGIGENNAERAEALFEIRASHERHGHIQETIVQNFRAKPRTAMQNEVDLALQEYVAAVAVARVVMGPDATIQAPPNLTDAHELGLLLRAGIDDWGGVSPLTADHVNPERPWPELETLAALTRDAGFELRERLTAHPQFVREPDEWIDARIRPHVEALAAPNGLAEEDAPVVGRPWPRSLSRRSLSARSLSLSKGDALLAASTTPAALSDAHYLDLLQATGAELDALASLADDIRHDTVGDDVTFVINRNIDSSLYGVDSANGLTLEHIGELADEAASLGATELCIQGAVPSHMPATAYLDIVRAIRSRQPGLHLHAFRPTEISDGARRLGLSLPEYLQALREAGVDSVPGTGARILEDGVRRILSEGGDPPASEWIASMTAAHRAGLKSTATMIYGHVETPLQQLEHLRTLARLHDETGGFTEFIPMPYVRLDAPAQVARVAGPGPEARQTRAVHAVARLLLHGRIDHVQAAWTKLGLAESQSVLRGGADDLGGLLLDGTARPEAGAEAHRSLTIADLERTANEIGRGVRQRTTSYGSPTPEQRRFARRTDAPPATRLQLPISERRGSLEPARR</sequence>
<dbReference type="Gene3D" id="3.20.20.70">
    <property type="entry name" value="Aldolase class I"/>
    <property type="match status" value="2"/>
</dbReference>
<feature type="region of interest" description="Disordered" evidence="11">
    <location>
        <begin position="768"/>
        <end position="818"/>
    </location>
</feature>
<evidence type="ECO:0000256" key="9">
    <source>
        <dbReference type="ARBA" id="ARBA00023239"/>
    </source>
</evidence>
<keyword evidence="8" id="KW-0411">Iron-sulfur</keyword>
<evidence type="ECO:0000256" key="10">
    <source>
        <dbReference type="ARBA" id="ARBA00048974"/>
    </source>
</evidence>
<dbReference type="InterPro" id="IPR034405">
    <property type="entry name" value="F420"/>
</dbReference>
<feature type="domain" description="Radical SAM core" evidence="12">
    <location>
        <begin position="463"/>
        <end position="709"/>
    </location>
</feature>
<evidence type="ECO:0000256" key="7">
    <source>
        <dbReference type="ARBA" id="ARBA00023004"/>
    </source>
</evidence>
<protein>
    <recommendedName>
        <fullName evidence="3">7,8-didemethyl-8-hydroxy-5-deazariboflavin synthase</fullName>
        <ecNumber evidence="3">4.3.1.32</ecNumber>
    </recommendedName>
</protein>
<keyword evidence="7" id="KW-0408">Iron</keyword>
<dbReference type="InterPro" id="IPR019939">
    <property type="entry name" value="CofG_family"/>
</dbReference>